<dbReference type="SUPFAM" id="SSF53098">
    <property type="entry name" value="Ribonuclease H-like"/>
    <property type="match status" value="1"/>
</dbReference>
<dbReference type="PANTHER" id="PTHR13620:SF109">
    <property type="entry name" value="3'-5' EXONUCLEASE"/>
    <property type="match status" value="1"/>
</dbReference>
<comment type="caution">
    <text evidence="9">The sequence shown here is derived from an EMBL/GenBank/DDBJ whole genome shotgun (WGS) entry which is preliminary data.</text>
</comment>
<dbReference type="Pfam" id="PF01612">
    <property type="entry name" value="DNA_pol_A_exo1"/>
    <property type="match status" value="1"/>
</dbReference>
<keyword evidence="4 9" id="KW-0269">Exonuclease</keyword>
<dbReference type="GO" id="GO:0006139">
    <property type="term" value="P:nucleobase-containing compound metabolic process"/>
    <property type="evidence" value="ECO:0007669"/>
    <property type="project" value="InterPro"/>
</dbReference>
<evidence type="ECO:0000256" key="4">
    <source>
        <dbReference type="ARBA" id="ARBA00022839"/>
    </source>
</evidence>
<evidence type="ECO:0000256" key="1">
    <source>
        <dbReference type="ARBA" id="ARBA00022722"/>
    </source>
</evidence>
<dbReference type="Gene3D" id="3.30.420.10">
    <property type="entry name" value="Ribonuclease H-like superfamily/Ribonuclease H"/>
    <property type="match status" value="1"/>
</dbReference>
<dbReference type="AlphaFoldDB" id="A0A2W7NQI6"/>
<evidence type="ECO:0000259" key="8">
    <source>
        <dbReference type="SMART" id="SM00474"/>
    </source>
</evidence>
<dbReference type="InterPro" id="IPR002562">
    <property type="entry name" value="3'-5'_exonuclease_dom"/>
</dbReference>
<dbReference type="Proteomes" id="UP000249239">
    <property type="component" value="Unassembled WGS sequence"/>
</dbReference>
<evidence type="ECO:0000313" key="9">
    <source>
        <dbReference type="EMBL" id="PZX13572.1"/>
    </source>
</evidence>
<evidence type="ECO:0000313" key="10">
    <source>
        <dbReference type="Proteomes" id="UP000249239"/>
    </source>
</evidence>
<gene>
    <name evidence="9" type="ORF">LX69_02605</name>
</gene>
<dbReference type="RefSeq" id="WP_245935017.1">
    <property type="nucleotide sequence ID" value="NZ_QKZK01000024.1"/>
</dbReference>
<accession>A0A2W7NQI6</accession>
<dbReference type="InterPro" id="IPR012337">
    <property type="entry name" value="RNaseH-like_sf"/>
</dbReference>
<dbReference type="GO" id="GO:0046872">
    <property type="term" value="F:metal ion binding"/>
    <property type="evidence" value="ECO:0007669"/>
    <property type="project" value="UniProtKB-KW"/>
</dbReference>
<dbReference type="CDD" id="cd06141">
    <property type="entry name" value="WRN_exo"/>
    <property type="match status" value="1"/>
</dbReference>
<evidence type="ECO:0000256" key="2">
    <source>
        <dbReference type="ARBA" id="ARBA00022723"/>
    </source>
</evidence>
<evidence type="ECO:0000256" key="7">
    <source>
        <dbReference type="ARBA" id="ARBA00042761"/>
    </source>
</evidence>
<keyword evidence="10" id="KW-1185">Reference proteome</keyword>
<dbReference type="GO" id="GO:0008408">
    <property type="term" value="F:3'-5' exonuclease activity"/>
    <property type="evidence" value="ECO:0007669"/>
    <property type="project" value="InterPro"/>
</dbReference>
<reference evidence="9 10" key="1">
    <citation type="submission" date="2018-06" db="EMBL/GenBank/DDBJ databases">
        <title>Genomic Encyclopedia of Archaeal and Bacterial Type Strains, Phase II (KMG-II): from individual species to whole genera.</title>
        <authorList>
            <person name="Goeker M."/>
        </authorList>
    </citation>
    <scope>NUCLEOTIDE SEQUENCE [LARGE SCALE GENOMIC DNA]</scope>
    <source>
        <strain evidence="9 10">DSM 6779</strain>
    </source>
</reference>
<dbReference type="GO" id="GO:0003676">
    <property type="term" value="F:nucleic acid binding"/>
    <property type="evidence" value="ECO:0007669"/>
    <property type="project" value="InterPro"/>
</dbReference>
<sequence length="192" mass="21452">MNIEKTITDEELRLLPIDQFNGPVVVIDSVEHGKAAVNQLITQPVLGFDTETKPSFKKGEMNKVALLQLSTPDVAYLFRINRTGLFPALVQLLEHPQILKVGVAVRDDLRALQKRTPFTPSGFIEIQDVAHDLGYKDSSLKKLAGVLLGIRISKRQRLTNWDAEELTSSQIVYAATDAWVSLQIHNHLTSKN</sequence>
<organism evidence="9 10">
    <name type="scientific">Breznakibacter xylanolyticus</name>
    <dbReference type="NCBI Taxonomy" id="990"/>
    <lineage>
        <taxon>Bacteria</taxon>
        <taxon>Pseudomonadati</taxon>
        <taxon>Bacteroidota</taxon>
        <taxon>Bacteroidia</taxon>
        <taxon>Marinilabiliales</taxon>
        <taxon>Marinilabiliaceae</taxon>
        <taxon>Breznakibacter</taxon>
    </lineage>
</organism>
<keyword evidence="5" id="KW-0460">Magnesium</keyword>
<dbReference type="InterPro" id="IPR051132">
    <property type="entry name" value="3-5_Exonuclease_domain"/>
</dbReference>
<dbReference type="PANTHER" id="PTHR13620">
    <property type="entry name" value="3-5 EXONUCLEASE"/>
    <property type="match status" value="1"/>
</dbReference>
<evidence type="ECO:0000256" key="6">
    <source>
        <dbReference type="ARBA" id="ARBA00040531"/>
    </source>
</evidence>
<dbReference type="InterPro" id="IPR036397">
    <property type="entry name" value="RNaseH_sf"/>
</dbReference>
<dbReference type="EMBL" id="QKZK01000024">
    <property type="protein sequence ID" value="PZX13572.1"/>
    <property type="molecule type" value="Genomic_DNA"/>
</dbReference>
<feature type="domain" description="3'-5' exonuclease" evidence="8">
    <location>
        <begin position="24"/>
        <end position="192"/>
    </location>
</feature>
<keyword evidence="2" id="KW-0479">Metal-binding</keyword>
<keyword evidence="1" id="KW-0540">Nuclease</keyword>
<dbReference type="SMART" id="SM00474">
    <property type="entry name" value="35EXOc"/>
    <property type="match status" value="1"/>
</dbReference>
<protein>
    <recommendedName>
        <fullName evidence="6">3'-5' exonuclease</fullName>
    </recommendedName>
    <alternativeName>
        <fullName evidence="7">Werner Syndrome-like exonuclease</fullName>
    </alternativeName>
</protein>
<proteinExistence type="predicted"/>
<evidence type="ECO:0000256" key="5">
    <source>
        <dbReference type="ARBA" id="ARBA00022842"/>
    </source>
</evidence>
<name>A0A2W7NQI6_9BACT</name>
<evidence type="ECO:0000256" key="3">
    <source>
        <dbReference type="ARBA" id="ARBA00022801"/>
    </source>
</evidence>
<keyword evidence="3" id="KW-0378">Hydrolase</keyword>